<sequence>MVQKEHLLNKFIILLFCQLIFSCSETANKKSDNIFEKVDISQVPNTSIFLNDNKLKLENGVYYFNNKPYSGCIKEIYKNDVVKSFASYYQGRQHGTTKTFFENGKLETERNYKNGIAYGRHYGYWKNGNMKFDFSYFNDKREGMQKQWYESGSPYCFLMYKDDKEDGMQKAWRENGKPYINYEAKEGHRYGLQKSNMCYTLRDGQIKTKSNEN</sequence>
<dbReference type="RefSeq" id="WP_187009374.1">
    <property type="nucleotide sequence ID" value="NZ_JACRUI010000001.1"/>
</dbReference>
<reference evidence="1 2" key="1">
    <citation type="submission" date="2020-08" db="EMBL/GenBank/DDBJ databases">
        <title>Description of novel Flavobacterium F-380 isolate.</title>
        <authorList>
            <person name="Saticioglu I.B."/>
            <person name="Duman M."/>
            <person name="Altun S."/>
        </authorList>
    </citation>
    <scope>NUCLEOTIDE SEQUENCE [LARGE SCALE GENOMIC DNA]</scope>
    <source>
        <strain evidence="1 2">F-380</strain>
    </source>
</reference>
<evidence type="ECO:0000313" key="2">
    <source>
        <dbReference type="Proteomes" id="UP000629963"/>
    </source>
</evidence>
<dbReference type="Proteomes" id="UP000629963">
    <property type="component" value="Unassembled WGS sequence"/>
</dbReference>
<protein>
    <recommendedName>
        <fullName evidence="3">MORN repeat protein</fullName>
    </recommendedName>
</protein>
<proteinExistence type="predicted"/>
<keyword evidence="2" id="KW-1185">Reference proteome</keyword>
<organism evidence="1 2">
    <name type="scientific">Flavobacterium kayseriense</name>
    <dbReference type="NCBI Taxonomy" id="2764714"/>
    <lineage>
        <taxon>Bacteria</taxon>
        <taxon>Pseudomonadati</taxon>
        <taxon>Bacteroidota</taxon>
        <taxon>Flavobacteriia</taxon>
        <taxon>Flavobacteriales</taxon>
        <taxon>Flavobacteriaceae</taxon>
        <taxon>Flavobacterium</taxon>
    </lineage>
</organism>
<accession>A0ABR7J5K9</accession>
<comment type="caution">
    <text evidence="1">The sequence shown here is derived from an EMBL/GenBank/DDBJ whole genome shotgun (WGS) entry which is preliminary data.</text>
</comment>
<dbReference type="SUPFAM" id="SSF82185">
    <property type="entry name" value="Histone H3 K4-specific methyltransferase SET7/9 N-terminal domain"/>
    <property type="match status" value="1"/>
</dbReference>
<dbReference type="Gene3D" id="3.90.930.1">
    <property type="match status" value="1"/>
</dbReference>
<evidence type="ECO:0008006" key="3">
    <source>
        <dbReference type="Google" id="ProtNLM"/>
    </source>
</evidence>
<dbReference type="PROSITE" id="PS51257">
    <property type="entry name" value="PROKAR_LIPOPROTEIN"/>
    <property type="match status" value="1"/>
</dbReference>
<gene>
    <name evidence="1" type="ORF">H8R23_05330</name>
</gene>
<evidence type="ECO:0000313" key="1">
    <source>
        <dbReference type="EMBL" id="MBC5840821.1"/>
    </source>
</evidence>
<name>A0ABR7J5K9_9FLAO</name>
<dbReference type="EMBL" id="JACRUJ010000001">
    <property type="protein sequence ID" value="MBC5840821.1"/>
    <property type="molecule type" value="Genomic_DNA"/>
</dbReference>